<keyword evidence="3" id="KW-1185">Reference proteome</keyword>
<name>A0A2N9B2Z3_STRCX</name>
<evidence type="ECO:0000313" key="2">
    <source>
        <dbReference type="EMBL" id="SOR77698.1"/>
    </source>
</evidence>
<evidence type="ECO:0000313" key="3">
    <source>
        <dbReference type="Proteomes" id="UP000235464"/>
    </source>
</evidence>
<accession>A0A2N9B2Z3</accession>
<dbReference type="InterPro" id="IPR001932">
    <property type="entry name" value="PPM-type_phosphatase-like_dom"/>
</dbReference>
<gene>
    <name evidence="2" type="ORF">SCNRRL3882_1168</name>
</gene>
<protein>
    <recommendedName>
        <fullName evidence="1">PPM-type phosphatase domain-containing protein</fullName>
    </recommendedName>
</protein>
<dbReference type="Pfam" id="PF07228">
    <property type="entry name" value="SpoIIE"/>
    <property type="match status" value="1"/>
</dbReference>
<dbReference type="Gene3D" id="3.60.40.10">
    <property type="entry name" value="PPM-type phosphatase domain"/>
    <property type="match status" value="1"/>
</dbReference>
<dbReference type="Proteomes" id="UP000235464">
    <property type="component" value="Chromosome I"/>
</dbReference>
<evidence type="ECO:0000259" key="1">
    <source>
        <dbReference type="Pfam" id="PF07228"/>
    </source>
</evidence>
<proteinExistence type="predicted"/>
<feature type="domain" description="PPM-type phosphatase" evidence="1">
    <location>
        <begin position="24"/>
        <end position="84"/>
    </location>
</feature>
<reference evidence="3" key="1">
    <citation type="submission" date="2017-11" db="EMBL/GenBank/DDBJ databases">
        <authorList>
            <person name="Wibberg D."/>
        </authorList>
    </citation>
    <scope>NUCLEOTIDE SEQUENCE [LARGE SCALE GENOMIC DNA]</scope>
</reference>
<sequence length="85" mass="9047">MSWPVKGPCAGGGWCRQQRPAGQYYTDGLFERRDEDIDVGLARLIDALAPYGTLPLEELADGLRDGMGVPGGGQDDGSALVVVRL</sequence>
<dbReference type="RefSeq" id="WP_010042951.1">
    <property type="nucleotide sequence ID" value="NZ_LT962942.1"/>
</dbReference>
<organism evidence="2 3">
    <name type="scientific">Streptomyces chartreusis NRRL 3882</name>
    <dbReference type="NCBI Taxonomy" id="1079985"/>
    <lineage>
        <taxon>Bacteria</taxon>
        <taxon>Bacillati</taxon>
        <taxon>Actinomycetota</taxon>
        <taxon>Actinomycetes</taxon>
        <taxon>Kitasatosporales</taxon>
        <taxon>Streptomycetaceae</taxon>
        <taxon>Streptomyces</taxon>
    </lineage>
</organism>
<dbReference type="AlphaFoldDB" id="A0A2N9B2Z3"/>
<dbReference type="EMBL" id="LT963352">
    <property type="protein sequence ID" value="SOR77698.1"/>
    <property type="molecule type" value="Genomic_DNA"/>
</dbReference>
<dbReference type="InterPro" id="IPR036457">
    <property type="entry name" value="PPM-type-like_dom_sf"/>
</dbReference>